<keyword evidence="1" id="KW-0677">Repeat</keyword>
<dbReference type="RefSeq" id="WP_081709362.1">
    <property type="nucleotide sequence ID" value="NZ_AVBI01000006.1"/>
</dbReference>
<dbReference type="STRING" id="1341154.FCR2A7T_06980"/>
<dbReference type="PROSITE" id="PS50293">
    <property type="entry name" value="TPR_REGION"/>
    <property type="match status" value="1"/>
</dbReference>
<dbReference type="OrthoDB" id="1467539at2"/>
<dbReference type="SMART" id="SM00028">
    <property type="entry name" value="TPR"/>
    <property type="match status" value="5"/>
</dbReference>
<comment type="caution">
    <text evidence="4">The sequence shown here is derived from an EMBL/GenBank/DDBJ whole genome shotgun (WGS) entry which is preliminary data.</text>
</comment>
<dbReference type="PROSITE" id="PS51257">
    <property type="entry name" value="PROKAR_LIPOPROTEIN"/>
    <property type="match status" value="1"/>
</dbReference>
<evidence type="ECO:0000256" key="2">
    <source>
        <dbReference type="ARBA" id="ARBA00022803"/>
    </source>
</evidence>
<dbReference type="PROSITE" id="PS50005">
    <property type="entry name" value="TPR"/>
    <property type="match status" value="1"/>
</dbReference>
<dbReference type="PANTHER" id="PTHR44858">
    <property type="entry name" value="TETRATRICOPEPTIDE REPEAT PROTEIN 6"/>
    <property type="match status" value="1"/>
</dbReference>
<dbReference type="Pfam" id="PF00515">
    <property type="entry name" value="TPR_1"/>
    <property type="match status" value="1"/>
</dbReference>
<dbReference type="InterPro" id="IPR050498">
    <property type="entry name" value="Ycf3"/>
</dbReference>
<protein>
    <submittedName>
        <fullName evidence="4">Tetratricopeptide repeat protein</fullName>
    </submittedName>
</protein>
<keyword evidence="5" id="KW-1185">Reference proteome</keyword>
<keyword evidence="2 3" id="KW-0802">TPR repeat</keyword>
<dbReference type="InterPro" id="IPR019734">
    <property type="entry name" value="TPR_rpt"/>
</dbReference>
<dbReference type="Pfam" id="PF13181">
    <property type="entry name" value="TPR_8"/>
    <property type="match status" value="2"/>
</dbReference>
<dbReference type="Proteomes" id="UP000319848">
    <property type="component" value="Unassembled WGS sequence"/>
</dbReference>
<dbReference type="InterPro" id="IPR011990">
    <property type="entry name" value="TPR-like_helical_dom_sf"/>
</dbReference>
<proteinExistence type="predicted"/>
<dbReference type="SUPFAM" id="SSF48452">
    <property type="entry name" value="TPR-like"/>
    <property type="match status" value="1"/>
</dbReference>
<dbReference type="PANTHER" id="PTHR44858:SF1">
    <property type="entry name" value="UDP-N-ACETYLGLUCOSAMINE--PEPTIDE N-ACETYLGLUCOSAMINYLTRANSFERASE SPINDLY-RELATED"/>
    <property type="match status" value="1"/>
</dbReference>
<gene>
    <name evidence="4" type="ORF">IP98_02928</name>
</gene>
<dbReference type="Gene3D" id="1.25.40.10">
    <property type="entry name" value="Tetratricopeptide repeat domain"/>
    <property type="match status" value="2"/>
</dbReference>
<evidence type="ECO:0000256" key="1">
    <source>
        <dbReference type="ARBA" id="ARBA00022737"/>
    </source>
</evidence>
<dbReference type="AlphaFoldDB" id="A0A562LJZ3"/>
<evidence type="ECO:0000256" key="3">
    <source>
        <dbReference type="PROSITE-ProRule" id="PRU00339"/>
    </source>
</evidence>
<organism evidence="4 5">
    <name type="scientific">Flavobacterium cauense R2A-7</name>
    <dbReference type="NCBI Taxonomy" id="1341154"/>
    <lineage>
        <taxon>Bacteria</taxon>
        <taxon>Pseudomonadati</taxon>
        <taxon>Bacteroidota</taxon>
        <taxon>Flavobacteriia</taxon>
        <taxon>Flavobacteriales</taxon>
        <taxon>Flavobacteriaceae</taxon>
        <taxon>Flavobacterium</taxon>
    </lineage>
</organism>
<evidence type="ECO:0000313" key="4">
    <source>
        <dbReference type="EMBL" id="TWI07906.1"/>
    </source>
</evidence>
<evidence type="ECO:0000313" key="5">
    <source>
        <dbReference type="Proteomes" id="UP000319848"/>
    </source>
</evidence>
<name>A0A562LJZ3_9FLAO</name>
<sequence length="225" mass="25976">MKNTLIQIFIIIFLLTSCDLKTAPEYAMEAEELEQEGKYKEAILLLDKAISKDDKFIGAYINRGADKSALGDYEKAIKDYEKVLSINPNNTLALFNIANNYKRIENYKKSLEYYNKAFTSKGGDKFYMDLADNDFVDLGHDFDVPGKEIFYERGITLFHLGSLNKSYSDFQSSIKQKYNVAQSHYWIGFIYLKTNQRELACENFNKSRDLGDKDAEAEIIKFCDK</sequence>
<accession>A0A562LJZ3</accession>
<reference evidence="4 5" key="1">
    <citation type="journal article" date="2015" name="Stand. Genomic Sci.">
        <title>Genomic Encyclopedia of Bacterial and Archaeal Type Strains, Phase III: the genomes of soil and plant-associated and newly described type strains.</title>
        <authorList>
            <person name="Whitman W.B."/>
            <person name="Woyke T."/>
            <person name="Klenk H.P."/>
            <person name="Zhou Y."/>
            <person name="Lilburn T.G."/>
            <person name="Beck B.J."/>
            <person name="De Vos P."/>
            <person name="Vandamme P."/>
            <person name="Eisen J.A."/>
            <person name="Garrity G."/>
            <person name="Hugenholtz P."/>
            <person name="Kyrpides N.C."/>
        </authorList>
    </citation>
    <scope>NUCLEOTIDE SEQUENCE [LARGE SCALE GENOMIC DNA]</scope>
    <source>
        <strain evidence="4 5">CGMCC 1.7270</strain>
    </source>
</reference>
<dbReference type="EMBL" id="VLKQ01000023">
    <property type="protein sequence ID" value="TWI07906.1"/>
    <property type="molecule type" value="Genomic_DNA"/>
</dbReference>
<feature type="repeat" description="TPR" evidence="3">
    <location>
        <begin position="57"/>
        <end position="90"/>
    </location>
</feature>